<sequence>MCSQCIHIETYQQLPLQTHKNIVFLILQKQSVCCILSNFYKRNQTEPDLVPFVL</sequence>
<proteinExistence type="predicted"/>
<dbReference type="EMBL" id="BK014777">
    <property type="protein sequence ID" value="DAD75221.1"/>
    <property type="molecule type" value="Genomic_DNA"/>
</dbReference>
<reference evidence="1" key="1">
    <citation type="journal article" date="2021" name="Proc. Natl. Acad. Sci. U.S.A.">
        <title>A Catalog of Tens of Thousands of Viruses from Human Metagenomes Reveals Hidden Associations with Chronic Diseases.</title>
        <authorList>
            <person name="Tisza M.J."/>
            <person name="Buck C.B."/>
        </authorList>
    </citation>
    <scope>NUCLEOTIDE SEQUENCE</scope>
    <source>
        <strain evidence="1">CtCsv15</strain>
    </source>
</reference>
<accession>A0A8S5LYT9</accession>
<evidence type="ECO:0000313" key="1">
    <source>
        <dbReference type="EMBL" id="DAD75221.1"/>
    </source>
</evidence>
<protein>
    <submittedName>
        <fullName evidence="1">Uncharacterized protein</fullName>
    </submittedName>
</protein>
<name>A0A8S5LYT9_9CAUD</name>
<organism evidence="1">
    <name type="scientific">Siphoviridae sp. ctCsv15</name>
    <dbReference type="NCBI Taxonomy" id="2826195"/>
    <lineage>
        <taxon>Viruses</taxon>
        <taxon>Duplodnaviria</taxon>
        <taxon>Heunggongvirae</taxon>
        <taxon>Uroviricota</taxon>
        <taxon>Caudoviricetes</taxon>
    </lineage>
</organism>